<keyword evidence="1" id="KW-0812">Transmembrane</keyword>
<proteinExistence type="predicted"/>
<feature type="transmembrane region" description="Helical" evidence="1">
    <location>
        <begin position="6"/>
        <end position="27"/>
    </location>
</feature>
<dbReference type="AlphaFoldDB" id="A0AAD5QV60"/>
<evidence type="ECO:0000313" key="3">
    <source>
        <dbReference type="Proteomes" id="UP001196413"/>
    </source>
</evidence>
<evidence type="ECO:0000256" key="1">
    <source>
        <dbReference type="SAM" id="Phobius"/>
    </source>
</evidence>
<organism evidence="2 3">
    <name type="scientific">Parelaphostrongylus tenuis</name>
    <name type="common">Meningeal worm</name>
    <dbReference type="NCBI Taxonomy" id="148309"/>
    <lineage>
        <taxon>Eukaryota</taxon>
        <taxon>Metazoa</taxon>
        <taxon>Ecdysozoa</taxon>
        <taxon>Nematoda</taxon>
        <taxon>Chromadorea</taxon>
        <taxon>Rhabditida</taxon>
        <taxon>Rhabditina</taxon>
        <taxon>Rhabditomorpha</taxon>
        <taxon>Strongyloidea</taxon>
        <taxon>Metastrongylidae</taxon>
        <taxon>Parelaphostrongylus</taxon>
    </lineage>
</organism>
<dbReference type="InterPro" id="IPR036397">
    <property type="entry name" value="RNaseH_sf"/>
</dbReference>
<dbReference type="EMBL" id="JAHQIW010003914">
    <property type="protein sequence ID" value="KAJ1360596.1"/>
    <property type="molecule type" value="Genomic_DNA"/>
</dbReference>
<comment type="caution">
    <text evidence="2">The sequence shown here is derived from an EMBL/GenBank/DDBJ whole genome shotgun (WGS) entry which is preliminary data.</text>
</comment>
<dbReference type="Gene3D" id="3.30.420.10">
    <property type="entry name" value="Ribonuclease H-like superfamily/Ribonuclease H"/>
    <property type="match status" value="1"/>
</dbReference>
<reference evidence="2" key="1">
    <citation type="submission" date="2021-06" db="EMBL/GenBank/DDBJ databases">
        <title>Parelaphostrongylus tenuis whole genome reference sequence.</title>
        <authorList>
            <person name="Garwood T.J."/>
            <person name="Larsen P.A."/>
            <person name="Fountain-Jones N.M."/>
            <person name="Garbe J.R."/>
            <person name="Macchietto M.G."/>
            <person name="Kania S.A."/>
            <person name="Gerhold R.W."/>
            <person name="Richards J.E."/>
            <person name="Wolf T.M."/>
        </authorList>
    </citation>
    <scope>NUCLEOTIDE SEQUENCE</scope>
    <source>
        <strain evidence="2">MNPRO001-30</strain>
        <tissue evidence="2">Meninges</tissue>
    </source>
</reference>
<keyword evidence="1" id="KW-1133">Transmembrane helix</keyword>
<protein>
    <submittedName>
        <fullName evidence="2">Uncharacterized protein</fullName>
    </submittedName>
</protein>
<sequence length="121" mass="13394">MGQSHFPVSAIIWACICVTGKIPLVFINGNVKMNAANYHQQVLCGVLEPWSTYTLSPTNLRSSRSGLMLIRPAQRLPSVDSCFQDFRDQKIQLPDLSDLNTVITPCGPYWKGKSQLLATLA</sequence>
<name>A0AAD5QV60_PARTN</name>
<accession>A0AAD5QV60</accession>
<keyword evidence="1" id="KW-0472">Membrane</keyword>
<keyword evidence="3" id="KW-1185">Reference proteome</keyword>
<dbReference type="GO" id="GO:0003676">
    <property type="term" value="F:nucleic acid binding"/>
    <property type="evidence" value="ECO:0007669"/>
    <property type="project" value="InterPro"/>
</dbReference>
<dbReference type="Proteomes" id="UP001196413">
    <property type="component" value="Unassembled WGS sequence"/>
</dbReference>
<evidence type="ECO:0000313" key="2">
    <source>
        <dbReference type="EMBL" id="KAJ1360596.1"/>
    </source>
</evidence>
<gene>
    <name evidence="2" type="ORF">KIN20_019614</name>
</gene>